<dbReference type="SUPFAM" id="SSF103473">
    <property type="entry name" value="MFS general substrate transporter"/>
    <property type="match status" value="1"/>
</dbReference>
<keyword evidence="4 6" id="KW-0472">Membrane</keyword>
<name>A0A834HSY5_RHYFE</name>
<dbReference type="Pfam" id="PF07690">
    <property type="entry name" value="MFS_1"/>
    <property type="match status" value="1"/>
</dbReference>
<gene>
    <name evidence="7" type="ORF">GWI33_021204</name>
</gene>
<evidence type="ECO:0000256" key="6">
    <source>
        <dbReference type="SAM" id="Phobius"/>
    </source>
</evidence>
<feature type="transmembrane region" description="Helical" evidence="6">
    <location>
        <begin position="226"/>
        <end position="246"/>
    </location>
</feature>
<feature type="transmembrane region" description="Helical" evidence="6">
    <location>
        <begin position="415"/>
        <end position="434"/>
    </location>
</feature>
<evidence type="ECO:0008006" key="9">
    <source>
        <dbReference type="Google" id="ProtNLM"/>
    </source>
</evidence>
<evidence type="ECO:0000256" key="4">
    <source>
        <dbReference type="ARBA" id="ARBA00023136"/>
    </source>
</evidence>
<feature type="compositionally biased region" description="Basic and acidic residues" evidence="5">
    <location>
        <begin position="489"/>
        <end position="500"/>
    </location>
</feature>
<proteinExistence type="predicted"/>
<dbReference type="InterPro" id="IPR011701">
    <property type="entry name" value="MFS"/>
</dbReference>
<feature type="region of interest" description="Disordered" evidence="5">
    <location>
        <begin position="481"/>
        <end position="500"/>
    </location>
</feature>
<feature type="transmembrane region" description="Helical" evidence="6">
    <location>
        <begin position="129"/>
        <end position="152"/>
    </location>
</feature>
<evidence type="ECO:0000256" key="3">
    <source>
        <dbReference type="ARBA" id="ARBA00022989"/>
    </source>
</evidence>
<comment type="subcellular location">
    <subcellularLocation>
        <location evidence="1">Membrane</location>
        <topology evidence="1">Multi-pass membrane protein</topology>
    </subcellularLocation>
</comment>
<evidence type="ECO:0000256" key="1">
    <source>
        <dbReference type="ARBA" id="ARBA00004141"/>
    </source>
</evidence>
<evidence type="ECO:0000313" key="7">
    <source>
        <dbReference type="EMBL" id="KAF7265356.1"/>
    </source>
</evidence>
<comment type="caution">
    <text evidence="7">The sequence shown here is derived from an EMBL/GenBank/DDBJ whole genome shotgun (WGS) entry which is preliminary data.</text>
</comment>
<dbReference type="GO" id="GO:0022857">
    <property type="term" value="F:transmembrane transporter activity"/>
    <property type="evidence" value="ECO:0007669"/>
    <property type="project" value="InterPro"/>
</dbReference>
<keyword evidence="8" id="KW-1185">Reference proteome</keyword>
<feature type="transmembrane region" description="Helical" evidence="6">
    <location>
        <begin position="287"/>
        <end position="305"/>
    </location>
</feature>
<dbReference type="Gene3D" id="1.20.1250.20">
    <property type="entry name" value="MFS general substrate transporter like domains"/>
    <property type="match status" value="1"/>
</dbReference>
<feature type="transmembrane region" description="Helical" evidence="6">
    <location>
        <begin position="446"/>
        <end position="470"/>
    </location>
</feature>
<feature type="transmembrane region" description="Helical" evidence="6">
    <location>
        <begin position="164"/>
        <end position="185"/>
    </location>
</feature>
<dbReference type="InterPro" id="IPR036259">
    <property type="entry name" value="MFS_trans_sf"/>
</dbReference>
<feature type="transmembrane region" description="Helical" evidence="6">
    <location>
        <begin position="325"/>
        <end position="344"/>
    </location>
</feature>
<evidence type="ECO:0000313" key="8">
    <source>
        <dbReference type="Proteomes" id="UP000625711"/>
    </source>
</evidence>
<evidence type="ECO:0000256" key="2">
    <source>
        <dbReference type="ARBA" id="ARBA00022692"/>
    </source>
</evidence>
<reference evidence="7" key="1">
    <citation type="submission" date="2020-08" db="EMBL/GenBank/DDBJ databases">
        <title>Genome sequencing and assembly of the red palm weevil Rhynchophorus ferrugineus.</title>
        <authorList>
            <person name="Dias G.B."/>
            <person name="Bergman C.M."/>
            <person name="Manee M."/>
        </authorList>
    </citation>
    <scope>NUCLEOTIDE SEQUENCE</scope>
    <source>
        <strain evidence="7">AA-2017</strain>
        <tissue evidence="7">Whole larva</tissue>
    </source>
</reference>
<protein>
    <recommendedName>
        <fullName evidence="9">Proton-coupled folate transporter-like protein</fullName>
    </recommendedName>
</protein>
<dbReference type="AlphaFoldDB" id="A0A834HSY5"/>
<organism evidence="7 8">
    <name type="scientific">Rhynchophorus ferrugineus</name>
    <name type="common">Red palm weevil</name>
    <name type="synonym">Curculio ferrugineus</name>
    <dbReference type="NCBI Taxonomy" id="354439"/>
    <lineage>
        <taxon>Eukaryota</taxon>
        <taxon>Metazoa</taxon>
        <taxon>Ecdysozoa</taxon>
        <taxon>Arthropoda</taxon>
        <taxon>Hexapoda</taxon>
        <taxon>Insecta</taxon>
        <taxon>Pterygota</taxon>
        <taxon>Neoptera</taxon>
        <taxon>Endopterygota</taxon>
        <taxon>Coleoptera</taxon>
        <taxon>Polyphaga</taxon>
        <taxon>Cucujiformia</taxon>
        <taxon>Curculionidae</taxon>
        <taxon>Dryophthorinae</taxon>
        <taxon>Rhynchophorus</taxon>
    </lineage>
</organism>
<sequence length="500" mass="56349">MNTPSTLKLTENEEPRAKKTVKTAIRRIKEVVTVEPLVACYQMALFLSRPALDNLEFEKACRVNLGINDTICNAILSGKHERFVSENNKVQTVISTMHSWQQPVQSFTPIILVLFLGSFSDRYKLRKPFLVLPIIGEFLGITGCILCTVFLYEFPLEMQGISQKIIPSLFGGQIMLAMASTAYIADVSSVEMRTLRLGIVQIVISVALPLVQSVSGIFFVKTGYKTVLSASLILNVIALGYGWFWIKEPQKDDLKKSSKGLLVDIFDPKHARDTFKLLLTKKDNDRVLIWLIIFMAFMHKAAFDGESNVLYLYTQNVFEWTPLEYSYFLTVNSVVALAGHLFAVPLFTRFFHLGDLMILLITTLDKIVTNVIFGLANNVVIFYSGVAISIITRVYKTAKKSLATKIVTKNDFGKAQSLLGICDVVAPAIFVPVYNKVVYINSLQVYPALFFFFSIFLYSLCCLSIVIMYMRVGEDYIEKRQNNKNNDSTPEKNITDSAHL</sequence>
<keyword evidence="3 6" id="KW-1133">Transmembrane helix</keyword>
<dbReference type="PANTHER" id="PTHR23507">
    <property type="entry name" value="ZGC:174356"/>
    <property type="match status" value="1"/>
</dbReference>
<dbReference type="EMBL" id="JAACXV010014628">
    <property type="protein sequence ID" value="KAF7265356.1"/>
    <property type="molecule type" value="Genomic_DNA"/>
</dbReference>
<dbReference type="OrthoDB" id="3026777at2759"/>
<dbReference type="PANTHER" id="PTHR23507:SF1">
    <property type="entry name" value="FI18259P1-RELATED"/>
    <property type="match status" value="1"/>
</dbReference>
<keyword evidence="2 6" id="KW-0812">Transmembrane</keyword>
<evidence type="ECO:0000256" key="5">
    <source>
        <dbReference type="SAM" id="MobiDB-lite"/>
    </source>
</evidence>
<feature type="transmembrane region" description="Helical" evidence="6">
    <location>
        <begin position="197"/>
        <end position="220"/>
    </location>
</feature>
<accession>A0A834HSY5</accession>
<dbReference type="Proteomes" id="UP000625711">
    <property type="component" value="Unassembled WGS sequence"/>
</dbReference>
<dbReference type="GO" id="GO:0016020">
    <property type="term" value="C:membrane"/>
    <property type="evidence" value="ECO:0007669"/>
    <property type="project" value="UniProtKB-SubCell"/>
</dbReference>